<keyword evidence="2" id="KW-1185">Reference proteome</keyword>
<dbReference type="AlphaFoldDB" id="A0A8T0FNV4"/>
<protein>
    <submittedName>
        <fullName evidence="1">Uncharacterized protein</fullName>
    </submittedName>
</protein>
<reference evidence="1" key="2">
    <citation type="submission" date="2020-06" db="EMBL/GenBank/DDBJ databases">
        <authorList>
            <person name="Sheffer M."/>
        </authorList>
    </citation>
    <scope>NUCLEOTIDE SEQUENCE</scope>
</reference>
<sequence>MLVHSSDIENLWKLKALGITDSKENRSDVELQEAVWDHFHKTLNRTEDRYEVSLSWINEKDKLPSNREVAKKRLISTTKKLFLKDKTEAYNAVFEVWFNCGIIEEVPEEEKSVHSMGRYSKRTRPIFHTGRYSKRTLQNP</sequence>
<dbReference type="Proteomes" id="UP000807504">
    <property type="component" value="Unassembled WGS sequence"/>
</dbReference>
<gene>
    <name evidence="1" type="ORF">HNY73_006187</name>
</gene>
<accession>A0A8T0FNV4</accession>
<dbReference type="EMBL" id="JABXBU010000011">
    <property type="protein sequence ID" value="KAF8791299.1"/>
    <property type="molecule type" value="Genomic_DNA"/>
</dbReference>
<evidence type="ECO:0000313" key="1">
    <source>
        <dbReference type="EMBL" id="KAF8791299.1"/>
    </source>
</evidence>
<evidence type="ECO:0000313" key="2">
    <source>
        <dbReference type="Proteomes" id="UP000807504"/>
    </source>
</evidence>
<reference evidence="1" key="1">
    <citation type="journal article" date="2020" name="bioRxiv">
        <title>Chromosome-level reference genome of the European wasp spider Argiope bruennichi: a resource for studies on range expansion and evolutionary adaptation.</title>
        <authorList>
            <person name="Sheffer M.M."/>
            <person name="Hoppe A."/>
            <person name="Krehenwinkel H."/>
            <person name="Uhl G."/>
            <person name="Kuss A.W."/>
            <person name="Jensen L."/>
            <person name="Jensen C."/>
            <person name="Gillespie R.G."/>
            <person name="Hoff K.J."/>
            <person name="Prost S."/>
        </authorList>
    </citation>
    <scope>NUCLEOTIDE SEQUENCE</scope>
</reference>
<comment type="caution">
    <text evidence="1">The sequence shown here is derived from an EMBL/GenBank/DDBJ whole genome shotgun (WGS) entry which is preliminary data.</text>
</comment>
<name>A0A8T0FNV4_ARGBR</name>
<proteinExistence type="predicted"/>
<organism evidence="1 2">
    <name type="scientific">Argiope bruennichi</name>
    <name type="common">Wasp spider</name>
    <name type="synonym">Aranea bruennichi</name>
    <dbReference type="NCBI Taxonomy" id="94029"/>
    <lineage>
        <taxon>Eukaryota</taxon>
        <taxon>Metazoa</taxon>
        <taxon>Ecdysozoa</taxon>
        <taxon>Arthropoda</taxon>
        <taxon>Chelicerata</taxon>
        <taxon>Arachnida</taxon>
        <taxon>Araneae</taxon>
        <taxon>Araneomorphae</taxon>
        <taxon>Entelegynae</taxon>
        <taxon>Araneoidea</taxon>
        <taxon>Araneidae</taxon>
        <taxon>Argiope</taxon>
    </lineage>
</organism>